<organism evidence="2 3">
    <name type="scientific">Niveispirillum lacus</name>
    <dbReference type="NCBI Taxonomy" id="1981099"/>
    <lineage>
        <taxon>Bacteria</taxon>
        <taxon>Pseudomonadati</taxon>
        <taxon>Pseudomonadota</taxon>
        <taxon>Alphaproteobacteria</taxon>
        <taxon>Rhodospirillales</taxon>
        <taxon>Azospirillaceae</taxon>
        <taxon>Niveispirillum</taxon>
    </lineage>
</organism>
<dbReference type="GO" id="GO:0003700">
    <property type="term" value="F:DNA-binding transcription factor activity"/>
    <property type="evidence" value="ECO:0007669"/>
    <property type="project" value="InterPro"/>
</dbReference>
<comment type="caution">
    <text evidence="2">The sequence shown here is derived from an EMBL/GenBank/DDBJ whole genome shotgun (WGS) entry which is preliminary data.</text>
</comment>
<dbReference type="Pfam" id="PF01047">
    <property type="entry name" value="MarR"/>
    <property type="match status" value="1"/>
</dbReference>
<evidence type="ECO:0000259" key="1">
    <source>
        <dbReference type="PROSITE" id="PS50995"/>
    </source>
</evidence>
<dbReference type="InterPro" id="IPR036388">
    <property type="entry name" value="WH-like_DNA-bd_sf"/>
</dbReference>
<dbReference type="Gene3D" id="1.10.10.10">
    <property type="entry name" value="Winged helix-like DNA-binding domain superfamily/Winged helix DNA-binding domain"/>
    <property type="match status" value="1"/>
</dbReference>
<protein>
    <submittedName>
        <fullName evidence="2">MarR family transcriptional regulator</fullName>
    </submittedName>
</protein>
<dbReference type="PROSITE" id="PS50995">
    <property type="entry name" value="HTH_MARR_2"/>
    <property type="match status" value="1"/>
</dbReference>
<dbReference type="InterPro" id="IPR039422">
    <property type="entry name" value="MarR/SlyA-like"/>
</dbReference>
<accession>A0A255Z139</accession>
<dbReference type="PANTHER" id="PTHR33164">
    <property type="entry name" value="TRANSCRIPTIONAL REGULATOR, MARR FAMILY"/>
    <property type="match status" value="1"/>
</dbReference>
<proteinExistence type="predicted"/>
<dbReference type="Proteomes" id="UP000216998">
    <property type="component" value="Unassembled WGS sequence"/>
</dbReference>
<dbReference type="RefSeq" id="WP_094456476.1">
    <property type="nucleotide sequence ID" value="NZ_NOXU01000028.1"/>
</dbReference>
<evidence type="ECO:0000313" key="3">
    <source>
        <dbReference type="Proteomes" id="UP000216998"/>
    </source>
</evidence>
<feature type="domain" description="HTH marR-type" evidence="1">
    <location>
        <begin position="1"/>
        <end position="136"/>
    </location>
</feature>
<dbReference type="OrthoDB" id="9812268at2"/>
<reference evidence="2 3" key="1">
    <citation type="submission" date="2017-07" db="EMBL/GenBank/DDBJ databases">
        <title>Niveispirillum cyanobacteriorum sp. nov., isolated from cyanobacterial aggregates in a eutrophic lake.</title>
        <authorList>
            <person name="Cai H."/>
        </authorList>
    </citation>
    <scope>NUCLEOTIDE SEQUENCE [LARGE SCALE GENOMIC DNA]</scope>
    <source>
        <strain evidence="3">TH1-14</strain>
    </source>
</reference>
<dbReference type="SMART" id="SM00347">
    <property type="entry name" value="HTH_MARR"/>
    <property type="match status" value="1"/>
</dbReference>
<dbReference type="InterPro" id="IPR000835">
    <property type="entry name" value="HTH_MarR-typ"/>
</dbReference>
<dbReference type="GO" id="GO:0006950">
    <property type="term" value="P:response to stress"/>
    <property type="evidence" value="ECO:0007669"/>
    <property type="project" value="TreeGrafter"/>
</dbReference>
<dbReference type="AlphaFoldDB" id="A0A255Z139"/>
<evidence type="ECO:0000313" key="2">
    <source>
        <dbReference type="EMBL" id="OYQ34625.1"/>
    </source>
</evidence>
<dbReference type="EMBL" id="NOXU01000028">
    <property type="protein sequence ID" value="OYQ34625.1"/>
    <property type="molecule type" value="Genomic_DNA"/>
</dbReference>
<sequence length="148" mass="16091">MSRNLEALQLWRRALVASVRKDGPDLSARQLSLLLTVFLTPPPHTVRGLATTLNVSKPAITRALDRLGRLGYIKRKRDQEDRRNVLVQRTVKGSVFLTEFGQMVIDAEKAPPVSDEGAAVAEPVLDVSGVVPPVMVDGARTETLAPSA</sequence>
<name>A0A255Z139_9PROT</name>
<dbReference type="PANTHER" id="PTHR33164:SF43">
    <property type="entry name" value="HTH-TYPE TRANSCRIPTIONAL REPRESSOR YETL"/>
    <property type="match status" value="1"/>
</dbReference>
<dbReference type="PRINTS" id="PR00598">
    <property type="entry name" value="HTHMARR"/>
</dbReference>
<gene>
    <name evidence="2" type="ORF">CHU95_10670</name>
</gene>
<dbReference type="SUPFAM" id="SSF46785">
    <property type="entry name" value="Winged helix' DNA-binding domain"/>
    <property type="match status" value="1"/>
</dbReference>
<dbReference type="InterPro" id="IPR036390">
    <property type="entry name" value="WH_DNA-bd_sf"/>
</dbReference>
<keyword evidence="3" id="KW-1185">Reference proteome</keyword>